<dbReference type="InterPro" id="IPR030489">
    <property type="entry name" value="TR_Rrf2-type_CS"/>
</dbReference>
<evidence type="ECO:0000313" key="2">
    <source>
        <dbReference type="Proteomes" id="UP000066284"/>
    </source>
</evidence>
<reference evidence="2" key="1">
    <citation type="submission" date="2015-09" db="EMBL/GenBank/DDBJ databases">
        <authorList>
            <person name="Daims H."/>
        </authorList>
    </citation>
    <scope>NUCLEOTIDE SEQUENCE [LARGE SCALE GENOMIC DNA]</scope>
</reference>
<dbReference type="GO" id="GO:0003700">
    <property type="term" value="F:DNA-binding transcription factor activity"/>
    <property type="evidence" value="ECO:0007669"/>
    <property type="project" value="TreeGrafter"/>
</dbReference>
<dbReference type="AlphaFoldDB" id="A0A0S4KPE5"/>
<accession>A0A0S4KPE5</accession>
<evidence type="ECO:0000313" key="1">
    <source>
        <dbReference type="EMBL" id="CUQ66247.1"/>
    </source>
</evidence>
<dbReference type="PANTHER" id="PTHR33221">
    <property type="entry name" value="WINGED HELIX-TURN-HELIX TRANSCRIPTIONAL REGULATOR, RRF2 FAMILY"/>
    <property type="match status" value="1"/>
</dbReference>
<dbReference type="Gene3D" id="1.10.10.10">
    <property type="entry name" value="Winged helix-like DNA-binding domain superfamily/Winged helix DNA-binding domain"/>
    <property type="match status" value="1"/>
</dbReference>
<dbReference type="InterPro" id="IPR000944">
    <property type="entry name" value="Tscrpt_reg_Rrf2"/>
</dbReference>
<dbReference type="RefSeq" id="WP_062484160.1">
    <property type="nucleotide sequence ID" value="NZ_LN885086.1"/>
</dbReference>
<sequence>MKVSRRALYGIMAAIDLAIHGKEVPVQARSIARRQAIPIKFLEQVLLALKKGGLVHSLRGAHGGYRLVKEPSALSVADILEVLDGPVFHSGASNGFPAKGHQSKQELLLGHIWKQVAQAEHDVLQRIRIDQLAERQRAIEGRYTPMYHI</sequence>
<dbReference type="InterPro" id="IPR036390">
    <property type="entry name" value="WH_DNA-bd_sf"/>
</dbReference>
<dbReference type="KEGG" id="nio:NITINOP_1272"/>
<dbReference type="GO" id="GO:0005829">
    <property type="term" value="C:cytosol"/>
    <property type="evidence" value="ECO:0007669"/>
    <property type="project" value="TreeGrafter"/>
</dbReference>
<gene>
    <name evidence="1" type="ORF">NITINOP_1272</name>
</gene>
<dbReference type="Pfam" id="PF02082">
    <property type="entry name" value="Rrf2"/>
    <property type="match status" value="1"/>
</dbReference>
<dbReference type="PROSITE" id="PS01332">
    <property type="entry name" value="HTH_RRF2_1"/>
    <property type="match status" value="1"/>
</dbReference>
<dbReference type="SUPFAM" id="SSF46785">
    <property type="entry name" value="Winged helix' DNA-binding domain"/>
    <property type="match status" value="1"/>
</dbReference>
<protein>
    <submittedName>
        <fullName evidence="1">Putative HTH-type transcriptional regulator, rrf2 family</fullName>
    </submittedName>
</protein>
<dbReference type="PROSITE" id="PS51197">
    <property type="entry name" value="HTH_RRF2_2"/>
    <property type="match status" value="1"/>
</dbReference>
<dbReference type="Proteomes" id="UP000066284">
    <property type="component" value="Chromosome 1"/>
</dbReference>
<dbReference type="EMBL" id="LN885086">
    <property type="protein sequence ID" value="CUQ66247.1"/>
    <property type="molecule type" value="Genomic_DNA"/>
</dbReference>
<dbReference type="NCBIfam" id="TIGR00738">
    <property type="entry name" value="rrf2_super"/>
    <property type="match status" value="1"/>
</dbReference>
<organism evidence="1 2">
    <name type="scientific">Candidatus Nitrospira inopinata</name>
    <dbReference type="NCBI Taxonomy" id="1715989"/>
    <lineage>
        <taxon>Bacteria</taxon>
        <taxon>Pseudomonadati</taxon>
        <taxon>Nitrospirota</taxon>
        <taxon>Nitrospiria</taxon>
        <taxon>Nitrospirales</taxon>
        <taxon>Nitrospiraceae</taxon>
        <taxon>Nitrospira</taxon>
    </lineage>
</organism>
<keyword evidence="2" id="KW-1185">Reference proteome</keyword>
<dbReference type="InterPro" id="IPR036388">
    <property type="entry name" value="WH-like_DNA-bd_sf"/>
</dbReference>
<dbReference type="PANTHER" id="PTHR33221:SF16">
    <property type="entry name" value="HTH-TYPE TRANSCRIPTIONAL REGULATOR SLR0846-RELATED"/>
    <property type="match status" value="1"/>
</dbReference>
<proteinExistence type="predicted"/>
<dbReference type="OrthoDB" id="9808360at2"/>
<dbReference type="STRING" id="1715989.NITINOP_1272"/>
<name>A0A0S4KPE5_9BACT</name>